<gene>
    <name evidence="3" type="ORF">ACFFGH_33775</name>
</gene>
<dbReference type="Pfam" id="PF12697">
    <property type="entry name" value="Abhydrolase_6"/>
    <property type="match status" value="1"/>
</dbReference>
<dbReference type="InterPro" id="IPR029058">
    <property type="entry name" value="AB_hydrolase_fold"/>
</dbReference>
<dbReference type="SUPFAM" id="SSF53474">
    <property type="entry name" value="alpha/beta-Hydrolases"/>
    <property type="match status" value="1"/>
</dbReference>
<dbReference type="GO" id="GO:0016787">
    <property type="term" value="F:hydrolase activity"/>
    <property type="evidence" value="ECO:0007669"/>
    <property type="project" value="UniProtKB-KW"/>
</dbReference>
<sequence>MTTLLLHGLGNDAFQAMSLLGPVLPADTVAPDVRAHGESTLIGRPEDFELDRLAAELPVPAGPLTIVGISMGAALGLRIAISRPRDVRRLVFVRPAFTDSPLPPNLELFPVLGELLIRHGAREAERQFRGSARYRAVELVSRLGAVGLVSQLRAPLAVERAIRLIEIPRNRAFSSEQELSVLDVPTTVVAAPRDPVHPIEVAQQWADILPDARLVTVPARDDGLPQYAEATRAAVAAALDFPSR</sequence>
<dbReference type="EMBL" id="JBHLTG010000019">
    <property type="protein sequence ID" value="MFC0682828.1"/>
    <property type="molecule type" value="Genomic_DNA"/>
</dbReference>
<evidence type="ECO:0000313" key="3">
    <source>
        <dbReference type="EMBL" id="MFC0682828.1"/>
    </source>
</evidence>
<comment type="caution">
    <text evidence="3">The sequence shown here is derived from an EMBL/GenBank/DDBJ whole genome shotgun (WGS) entry which is preliminary data.</text>
</comment>
<dbReference type="Proteomes" id="UP001589896">
    <property type="component" value="Unassembled WGS sequence"/>
</dbReference>
<evidence type="ECO:0000259" key="2">
    <source>
        <dbReference type="Pfam" id="PF12697"/>
    </source>
</evidence>
<evidence type="ECO:0000256" key="1">
    <source>
        <dbReference type="ARBA" id="ARBA00022801"/>
    </source>
</evidence>
<dbReference type="RefSeq" id="WP_386677222.1">
    <property type="nucleotide sequence ID" value="NZ_JBHLTG010000019.1"/>
</dbReference>
<keyword evidence="4" id="KW-1185">Reference proteome</keyword>
<accession>A0ABV6S3X0</accession>
<keyword evidence="1 3" id="KW-0378">Hydrolase</keyword>
<reference evidence="3 4" key="1">
    <citation type="submission" date="2024-09" db="EMBL/GenBank/DDBJ databases">
        <authorList>
            <person name="Sun Q."/>
            <person name="Mori K."/>
        </authorList>
    </citation>
    <scope>NUCLEOTIDE SEQUENCE [LARGE SCALE GENOMIC DNA]</scope>
    <source>
        <strain evidence="3 4">KCTC 23076</strain>
    </source>
</reference>
<dbReference type="InterPro" id="IPR000073">
    <property type="entry name" value="AB_hydrolase_1"/>
</dbReference>
<proteinExistence type="predicted"/>
<protein>
    <submittedName>
        <fullName evidence="3">Alpha/beta fold hydrolase</fullName>
    </submittedName>
</protein>
<dbReference type="PANTHER" id="PTHR43798:SF31">
    <property type="entry name" value="AB HYDROLASE SUPERFAMILY PROTEIN YCLE"/>
    <property type="match status" value="1"/>
</dbReference>
<dbReference type="Gene3D" id="3.40.50.1820">
    <property type="entry name" value="alpha/beta hydrolase"/>
    <property type="match status" value="1"/>
</dbReference>
<dbReference type="PRINTS" id="PR00111">
    <property type="entry name" value="ABHYDROLASE"/>
</dbReference>
<dbReference type="PANTHER" id="PTHR43798">
    <property type="entry name" value="MONOACYLGLYCEROL LIPASE"/>
    <property type="match status" value="1"/>
</dbReference>
<organism evidence="3 4">
    <name type="scientific">Lysobacter korlensis</name>
    <dbReference type="NCBI Taxonomy" id="553636"/>
    <lineage>
        <taxon>Bacteria</taxon>
        <taxon>Pseudomonadati</taxon>
        <taxon>Pseudomonadota</taxon>
        <taxon>Gammaproteobacteria</taxon>
        <taxon>Lysobacterales</taxon>
        <taxon>Lysobacteraceae</taxon>
        <taxon>Lysobacter</taxon>
    </lineage>
</organism>
<evidence type="ECO:0000313" key="4">
    <source>
        <dbReference type="Proteomes" id="UP001589896"/>
    </source>
</evidence>
<dbReference type="InterPro" id="IPR050266">
    <property type="entry name" value="AB_hydrolase_sf"/>
</dbReference>
<name>A0ABV6S3X0_9GAMM</name>
<feature type="domain" description="AB hydrolase-1" evidence="2">
    <location>
        <begin position="4"/>
        <end position="229"/>
    </location>
</feature>